<proteinExistence type="predicted"/>
<dbReference type="PROSITE" id="PS00463">
    <property type="entry name" value="ZN2_CY6_FUNGAL_1"/>
    <property type="match status" value="1"/>
</dbReference>
<dbReference type="PROSITE" id="PS50172">
    <property type="entry name" value="BRCT"/>
    <property type="match status" value="1"/>
</dbReference>
<dbReference type="OrthoDB" id="427711at2759"/>
<evidence type="ECO:0000256" key="1">
    <source>
        <dbReference type="ARBA" id="ARBA00004123"/>
    </source>
</evidence>
<dbReference type="SUPFAM" id="SSF57701">
    <property type="entry name" value="Zn2/Cys6 DNA-binding domain"/>
    <property type="match status" value="1"/>
</dbReference>
<evidence type="ECO:0000256" key="2">
    <source>
        <dbReference type="ARBA" id="ARBA00022723"/>
    </source>
</evidence>
<feature type="domain" description="Zn(2)-C6 fungal-type" evidence="8">
    <location>
        <begin position="343"/>
        <end position="372"/>
    </location>
</feature>
<comment type="caution">
    <text evidence="10">The sequence shown here is derived from an EMBL/GenBank/DDBJ whole genome shotgun (WGS) entry which is preliminary data.</text>
</comment>
<keyword evidence="11" id="KW-1185">Reference proteome</keyword>
<evidence type="ECO:0000256" key="6">
    <source>
        <dbReference type="ARBA" id="ARBA00023242"/>
    </source>
</evidence>
<reference evidence="10 11" key="1">
    <citation type="submission" date="2015-06" db="EMBL/GenBank/DDBJ databases">
        <title>Draft genome of the ant-associated black yeast Phialophora attae CBS 131958.</title>
        <authorList>
            <person name="Moreno L.F."/>
            <person name="Stielow B.J."/>
            <person name="de Hoog S."/>
            <person name="Vicente V.A."/>
            <person name="Weiss V.A."/>
            <person name="de Vries M."/>
            <person name="Cruz L.M."/>
            <person name="Souza E.M."/>
        </authorList>
    </citation>
    <scope>NUCLEOTIDE SEQUENCE [LARGE SCALE GENOMIC DNA]</scope>
    <source>
        <strain evidence="10 11">CBS 131958</strain>
    </source>
</reference>
<name>A0A0N0NK98_9EURO</name>
<feature type="compositionally biased region" description="Basic and acidic residues" evidence="7">
    <location>
        <begin position="43"/>
        <end position="58"/>
    </location>
</feature>
<dbReference type="InterPro" id="IPR001138">
    <property type="entry name" value="Zn2Cys6_DnaBD"/>
</dbReference>
<feature type="region of interest" description="Disordered" evidence="7">
    <location>
        <begin position="409"/>
        <end position="443"/>
    </location>
</feature>
<feature type="compositionally biased region" description="Basic and acidic residues" evidence="7">
    <location>
        <begin position="77"/>
        <end position="90"/>
    </location>
</feature>
<dbReference type="VEuPathDB" id="FungiDB:AB675_155"/>
<feature type="compositionally biased region" description="Basic and acidic residues" evidence="7">
    <location>
        <begin position="119"/>
        <end position="130"/>
    </location>
</feature>
<feature type="region of interest" description="Disordered" evidence="7">
    <location>
        <begin position="1"/>
        <end position="194"/>
    </location>
</feature>
<dbReference type="EMBL" id="LFJN01000022">
    <property type="protein sequence ID" value="KPI37788.1"/>
    <property type="molecule type" value="Genomic_DNA"/>
</dbReference>
<dbReference type="PANTHER" id="PTHR46910:SF3">
    <property type="entry name" value="HALOTOLERANCE PROTEIN 9-RELATED"/>
    <property type="match status" value="1"/>
</dbReference>
<dbReference type="RefSeq" id="XP_017997751.1">
    <property type="nucleotide sequence ID" value="XM_018141459.1"/>
</dbReference>
<evidence type="ECO:0000256" key="3">
    <source>
        <dbReference type="ARBA" id="ARBA00023015"/>
    </source>
</evidence>
<dbReference type="STRING" id="1664694.A0A0N0NK98"/>
<keyword evidence="4" id="KW-0238">DNA-binding</keyword>
<dbReference type="PROSITE" id="PS50048">
    <property type="entry name" value="ZN2_CY6_FUNGAL_2"/>
    <property type="match status" value="1"/>
</dbReference>
<dbReference type="PANTHER" id="PTHR46910">
    <property type="entry name" value="TRANSCRIPTION FACTOR PDR1"/>
    <property type="match status" value="1"/>
</dbReference>
<sequence length="1040" mass="114646">MAPKHPAVPKAPLPTKVFFDPYNSSSTGHQRAENRLSGSTSWRDSRSYKLAHQLKDSSGRGGQTHLSDLVGAGSENFGKDGRKENGDWEKGAPGLRESGWQDIRGLMGGSKRKAVGNLDRNRDTSLKRGISDQTDLIGQQQPTASLKRHISDHDTDEGLSFTSSSDSDTLPFSSAQPEPKTTPTSKPSIPSHGLHHISSQAYSINDDTRIQPDSFSGTNDDTTSPPSKPAPQIFAGLTVYLNGSTAPLVSDHRLKQLVAQHGGNMSIMLGRRTTTHVVIGEDCGGGLAHGKIQKEVTTVGGKGIKYVTAQWVLDSVEKGVRLSEARYAPKNLKGRIAGAGQGSCIRCKTKKLKCDRRDPCDRCIQANAPCATAERKARVSRKANEAHVIATLNQRIDLLERALQNGEPAFNAQSQSTSPAAGAKTPPLVRTTTTSTTSAVKSSVEEVKSAFDADWLDRELHDAKTFSLNRLTGADGESPAQDPSVTQAVLDLDNSLTNLADIGDVINNEDPSALMSNDEAKEYVKVALEVMRGEFFTSMLDEAYLMSLSNIITTPHIKIDPAARLIYYNLAFQGCVIGDCQSPLAARALYLQCLQAVSVWQESAMGSMMDLIGCCIMQWTCVLSFDYRLAYRFHTQSCKFAKQMGLQHLDVLSSKGTKEAELQHHQRMGFWHLVLCDLFFRLCYGRESSISADASPNFIHFPEMLDLANARPYAGVMVPHMIWGRVTVLAKGFYDQYDRIRDDPKKILGHAFQAQVDSICDEIEGMINDWDLVTLMEIQNDDTIKAWAYAETVIGTFTMLLHMDKLRTDNTKVHVTPRSLRISRVLVDAVLKFNDITQRSTVHGALYMYSIAFYPFRGFFSLYYHILTSDNPDDYKDDIVRLERICAVMRKAATVRFEYVPIAKAVVGLNNVARQIQIAQTSQSPARQWNTLGNRPSLTPQSSTEQYMMVDGNVGALQDPSGVYGPIPNNGMGFGMSQANNMDWVPVLGDFNNFGMTGDFQQMAAMPDFQPVEYLQAVEDHFQGNNWCSGAWDGRSVPMG</sequence>
<evidence type="ECO:0000313" key="11">
    <source>
        <dbReference type="Proteomes" id="UP000038010"/>
    </source>
</evidence>
<dbReference type="GO" id="GO:0008270">
    <property type="term" value="F:zinc ion binding"/>
    <property type="evidence" value="ECO:0007669"/>
    <property type="project" value="InterPro"/>
</dbReference>
<evidence type="ECO:0000256" key="5">
    <source>
        <dbReference type="ARBA" id="ARBA00023163"/>
    </source>
</evidence>
<dbReference type="GO" id="GO:0000981">
    <property type="term" value="F:DNA-binding transcription factor activity, RNA polymerase II-specific"/>
    <property type="evidence" value="ECO:0007669"/>
    <property type="project" value="InterPro"/>
</dbReference>
<feature type="compositionally biased region" description="Low complexity" evidence="7">
    <location>
        <begin position="159"/>
        <end position="191"/>
    </location>
</feature>
<dbReference type="InterPro" id="IPR001357">
    <property type="entry name" value="BRCT_dom"/>
</dbReference>
<dbReference type="InterPro" id="IPR036864">
    <property type="entry name" value="Zn2-C6_fun-type_DNA-bd_sf"/>
</dbReference>
<evidence type="ECO:0000256" key="7">
    <source>
        <dbReference type="SAM" id="MobiDB-lite"/>
    </source>
</evidence>
<dbReference type="Pfam" id="PF16589">
    <property type="entry name" value="BRCT_2"/>
    <property type="match status" value="1"/>
</dbReference>
<evidence type="ECO:0000259" key="9">
    <source>
        <dbReference type="PROSITE" id="PS50172"/>
    </source>
</evidence>
<evidence type="ECO:0008006" key="12">
    <source>
        <dbReference type="Google" id="ProtNLM"/>
    </source>
</evidence>
<dbReference type="Gene3D" id="4.10.240.10">
    <property type="entry name" value="Zn(2)-C6 fungal-type DNA-binding domain"/>
    <property type="match status" value="1"/>
</dbReference>
<gene>
    <name evidence="10" type="ORF">AB675_155</name>
</gene>
<comment type="subcellular location">
    <subcellularLocation>
        <location evidence="1">Nucleus</location>
    </subcellularLocation>
</comment>
<keyword evidence="3" id="KW-0805">Transcription regulation</keyword>
<feature type="compositionally biased region" description="Low complexity" evidence="7">
    <location>
        <begin position="431"/>
        <end position="442"/>
    </location>
</feature>
<evidence type="ECO:0000259" key="8">
    <source>
        <dbReference type="PROSITE" id="PS50048"/>
    </source>
</evidence>
<dbReference type="InterPro" id="IPR036420">
    <property type="entry name" value="BRCT_dom_sf"/>
</dbReference>
<dbReference type="CDD" id="cd12148">
    <property type="entry name" value="fungal_TF_MHR"/>
    <property type="match status" value="1"/>
</dbReference>
<dbReference type="AlphaFoldDB" id="A0A0N0NK98"/>
<keyword evidence="5" id="KW-0804">Transcription</keyword>
<dbReference type="SMART" id="SM00292">
    <property type="entry name" value="BRCT"/>
    <property type="match status" value="1"/>
</dbReference>
<dbReference type="GO" id="GO:0003677">
    <property type="term" value="F:DNA binding"/>
    <property type="evidence" value="ECO:0007669"/>
    <property type="project" value="UniProtKB-KW"/>
</dbReference>
<keyword evidence="6" id="KW-0539">Nucleus</keyword>
<dbReference type="SMART" id="SM00066">
    <property type="entry name" value="GAL4"/>
    <property type="match status" value="1"/>
</dbReference>
<feature type="region of interest" description="Disordered" evidence="7">
    <location>
        <begin position="207"/>
        <end position="231"/>
    </location>
</feature>
<dbReference type="GeneID" id="28733329"/>
<dbReference type="GO" id="GO:0005634">
    <property type="term" value="C:nucleus"/>
    <property type="evidence" value="ECO:0007669"/>
    <property type="project" value="UniProtKB-SubCell"/>
</dbReference>
<evidence type="ECO:0000313" key="10">
    <source>
        <dbReference type="EMBL" id="KPI37788.1"/>
    </source>
</evidence>
<dbReference type="CDD" id="cd00067">
    <property type="entry name" value="GAL4"/>
    <property type="match status" value="1"/>
</dbReference>
<evidence type="ECO:0000256" key="4">
    <source>
        <dbReference type="ARBA" id="ARBA00023125"/>
    </source>
</evidence>
<dbReference type="Gene3D" id="3.40.50.10190">
    <property type="entry name" value="BRCT domain"/>
    <property type="match status" value="1"/>
</dbReference>
<organism evidence="10 11">
    <name type="scientific">Cyphellophora attinorum</name>
    <dbReference type="NCBI Taxonomy" id="1664694"/>
    <lineage>
        <taxon>Eukaryota</taxon>
        <taxon>Fungi</taxon>
        <taxon>Dikarya</taxon>
        <taxon>Ascomycota</taxon>
        <taxon>Pezizomycotina</taxon>
        <taxon>Eurotiomycetes</taxon>
        <taxon>Chaetothyriomycetidae</taxon>
        <taxon>Chaetothyriales</taxon>
        <taxon>Cyphellophoraceae</taxon>
        <taxon>Cyphellophora</taxon>
    </lineage>
</organism>
<dbReference type="SUPFAM" id="SSF52113">
    <property type="entry name" value="BRCT domain"/>
    <property type="match status" value="1"/>
</dbReference>
<protein>
    <recommendedName>
        <fullName evidence="12">Zn(2)-C6 fungal-type domain-containing protein</fullName>
    </recommendedName>
</protein>
<dbReference type="Proteomes" id="UP000038010">
    <property type="component" value="Unassembled WGS sequence"/>
</dbReference>
<feature type="compositionally biased region" description="Polar residues" evidence="7">
    <location>
        <begin position="207"/>
        <end position="225"/>
    </location>
</feature>
<accession>A0A0N0NK98</accession>
<dbReference type="Pfam" id="PF00172">
    <property type="entry name" value="Zn_clus"/>
    <property type="match status" value="1"/>
</dbReference>
<keyword evidence="2" id="KW-0479">Metal-binding</keyword>
<feature type="compositionally biased region" description="Polar residues" evidence="7">
    <location>
        <begin position="131"/>
        <end position="144"/>
    </location>
</feature>
<dbReference type="InterPro" id="IPR050987">
    <property type="entry name" value="AtrR-like"/>
</dbReference>
<feature type="domain" description="BRCT" evidence="9">
    <location>
        <begin position="229"/>
        <end position="329"/>
    </location>
</feature>